<dbReference type="EMBL" id="AP022569">
    <property type="protein sequence ID" value="BBX48545.1"/>
    <property type="molecule type" value="Genomic_DNA"/>
</dbReference>
<dbReference type="Gene3D" id="3.30.465.10">
    <property type="match status" value="1"/>
</dbReference>
<keyword evidence="8" id="KW-1185">Reference proteome</keyword>
<dbReference type="Gene3D" id="3.30.43.10">
    <property type="entry name" value="Uridine Diphospho-n-acetylenolpyruvylglucosamine Reductase, domain 2"/>
    <property type="match status" value="1"/>
</dbReference>
<keyword evidence="3" id="KW-0285">Flavoprotein</keyword>
<name>A0A7I7L2E4_9MYCO</name>
<gene>
    <name evidence="7" type="ORF">MCOO_45600</name>
</gene>
<dbReference type="PANTHER" id="PTHR42973:SF39">
    <property type="entry name" value="FAD-BINDING PCMH-TYPE DOMAIN-CONTAINING PROTEIN"/>
    <property type="match status" value="1"/>
</dbReference>
<dbReference type="InterPro" id="IPR016169">
    <property type="entry name" value="FAD-bd_PCMH_sub2"/>
</dbReference>
<evidence type="ECO:0000259" key="6">
    <source>
        <dbReference type="PROSITE" id="PS51387"/>
    </source>
</evidence>
<evidence type="ECO:0000313" key="8">
    <source>
        <dbReference type="Proteomes" id="UP000465866"/>
    </source>
</evidence>
<sequence>MRNDLLAWPGSAAYQAATTPRNSSVTQQPAVVARPQSAGEAAEAVRWAADRNLGVAVQATGHGAGAPIGPHRVLVDTAALDTVSIDAGARLARVGAGTTWSALNSRAQRDGLFGLAGSSPTVSVAGYTFGGGVGWLTHPYGMASSALVAVDYIDGDGRLRRATEDAPNPVDRAALWAFRGGGGVGIATSLTLDLVAPQAVWAGYQLWDITALRPVAEAWAQAMSDIGDALSTHISVVHTPPDWPFPTRLRGVPIVHLAFASPAGPDAAAPLLRALRGAPPPVLDSAWAPADAARLAQIHLDPPNPTPVLGTGRWLSATTPKLAADVLDTAAAPDSPTTMIELRNVGTPAPARDGALTKAPGPFVLHAVGRVTDPDSRAATENGLTRVREAAESADIGQAAASFAQGRAKVADALPPVAGQRLVRLQTAIDPERRLTPSRILAALTGA</sequence>
<dbReference type="PANTHER" id="PTHR42973">
    <property type="entry name" value="BINDING OXIDOREDUCTASE, PUTATIVE (AFU_ORTHOLOGUE AFUA_1G17690)-RELATED"/>
    <property type="match status" value="1"/>
</dbReference>
<dbReference type="KEGG" id="mcoo:MCOO_45600"/>
<dbReference type="SUPFAM" id="SSF56176">
    <property type="entry name" value="FAD-binding/transporter-associated domain-like"/>
    <property type="match status" value="1"/>
</dbReference>
<organism evidence="7 8">
    <name type="scientific">Mycobacterium cookii</name>
    <dbReference type="NCBI Taxonomy" id="1775"/>
    <lineage>
        <taxon>Bacteria</taxon>
        <taxon>Bacillati</taxon>
        <taxon>Actinomycetota</taxon>
        <taxon>Actinomycetes</taxon>
        <taxon>Mycobacteriales</taxon>
        <taxon>Mycobacteriaceae</taxon>
        <taxon>Mycobacterium</taxon>
    </lineage>
</organism>
<dbReference type="PROSITE" id="PS51387">
    <property type="entry name" value="FAD_PCMH"/>
    <property type="match status" value="1"/>
</dbReference>
<dbReference type="AlphaFoldDB" id="A0A7I7L2E4"/>
<dbReference type="GO" id="GO:0071949">
    <property type="term" value="F:FAD binding"/>
    <property type="evidence" value="ECO:0007669"/>
    <property type="project" value="InterPro"/>
</dbReference>
<evidence type="ECO:0000256" key="5">
    <source>
        <dbReference type="ARBA" id="ARBA00023002"/>
    </source>
</evidence>
<feature type="domain" description="FAD-binding PCMH-type" evidence="6">
    <location>
        <begin position="25"/>
        <end position="197"/>
    </location>
</feature>
<dbReference type="InterPro" id="IPR016167">
    <property type="entry name" value="FAD-bd_PCMH_sub1"/>
</dbReference>
<accession>A0A7I7L2E4</accession>
<dbReference type="GO" id="GO:0016491">
    <property type="term" value="F:oxidoreductase activity"/>
    <property type="evidence" value="ECO:0007669"/>
    <property type="project" value="UniProtKB-KW"/>
</dbReference>
<evidence type="ECO:0000256" key="4">
    <source>
        <dbReference type="ARBA" id="ARBA00022827"/>
    </source>
</evidence>
<evidence type="ECO:0000313" key="7">
    <source>
        <dbReference type="EMBL" id="BBX48545.1"/>
    </source>
</evidence>
<evidence type="ECO:0000256" key="3">
    <source>
        <dbReference type="ARBA" id="ARBA00022630"/>
    </source>
</evidence>
<evidence type="ECO:0000256" key="2">
    <source>
        <dbReference type="ARBA" id="ARBA00005466"/>
    </source>
</evidence>
<evidence type="ECO:0000256" key="1">
    <source>
        <dbReference type="ARBA" id="ARBA00001974"/>
    </source>
</evidence>
<dbReference type="Gene3D" id="3.40.462.20">
    <property type="match status" value="1"/>
</dbReference>
<reference evidence="7 8" key="1">
    <citation type="journal article" date="2019" name="Emerg. Microbes Infect.">
        <title>Comprehensive subspecies identification of 175 nontuberculous mycobacteria species based on 7547 genomic profiles.</title>
        <authorList>
            <person name="Matsumoto Y."/>
            <person name="Kinjo T."/>
            <person name="Motooka D."/>
            <person name="Nabeya D."/>
            <person name="Jung N."/>
            <person name="Uechi K."/>
            <person name="Horii T."/>
            <person name="Iida T."/>
            <person name="Fujita J."/>
            <person name="Nakamura S."/>
        </authorList>
    </citation>
    <scope>NUCLEOTIDE SEQUENCE [LARGE SCALE GENOMIC DNA]</scope>
    <source>
        <strain evidence="7 8">JCM 12404</strain>
    </source>
</reference>
<comment type="similarity">
    <text evidence="2">Belongs to the oxygen-dependent FAD-linked oxidoreductase family.</text>
</comment>
<dbReference type="InterPro" id="IPR006094">
    <property type="entry name" value="Oxid_FAD_bind_N"/>
</dbReference>
<dbReference type="InterPro" id="IPR016166">
    <property type="entry name" value="FAD-bd_PCMH"/>
</dbReference>
<comment type="cofactor">
    <cofactor evidence="1">
        <name>FAD</name>
        <dbReference type="ChEBI" id="CHEBI:57692"/>
    </cofactor>
</comment>
<dbReference type="Pfam" id="PF01565">
    <property type="entry name" value="FAD_binding_4"/>
    <property type="match status" value="1"/>
</dbReference>
<dbReference type="Proteomes" id="UP000465866">
    <property type="component" value="Chromosome"/>
</dbReference>
<dbReference type="RefSeq" id="WP_163780397.1">
    <property type="nucleotide sequence ID" value="NZ_AP022569.1"/>
</dbReference>
<keyword evidence="5" id="KW-0560">Oxidoreductase</keyword>
<keyword evidence="4" id="KW-0274">FAD</keyword>
<dbReference type="InterPro" id="IPR050416">
    <property type="entry name" value="FAD-linked_Oxidoreductase"/>
</dbReference>
<dbReference type="InterPro" id="IPR036318">
    <property type="entry name" value="FAD-bd_PCMH-like_sf"/>
</dbReference>
<proteinExistence type="inferred from homology"/>
<protein>
    <submittedName>
        <fullName evidence="7">FAD-linked oxidase</fullName>
    </submittedName>
</protein>